<gene>
    <name evidence="8" type="ORF">KTO63_19995</name>
</gene>
<dbReference type="Pfam" id="PF04357">
    <property type="entry name" value="TamB"/>
    <property type="match status" value="1"/>
</dbReference>
<dbReference type="PANTHER" id="PTHR30441:SF8">
    <property type="entry name" value="DUF748 DOMAIN-CONTAINING PROTEIN"/>
    <property type="match status" value="1"/>
</dbReference>
<dbReference type="InterPro" id="IPR052894">
    <property type="entry name" value="AsmA-related"/>
</dbReference>
<comment type="caution">
    <text evidence="8">The sequence shown here is derived from an EMBL/GenBank/DDBJ whole genome shotgun (WGS) entry which is preliminary data.</text>
</comment>
<sequence length="1689" mass="187841">MKKLNFNTAFIKKTIRIILKVVVGFIIFFVLIVVLILTPPVQQFIKGKAETYLQKKLKTKVSVGRVYIGLPKSVVLENIYLEDRSKDTLLYGGKISVDIALLKLLRSDVEVNNIELDNITAKVKRTLPDTTFNFQFIIDAFASKEPAKPKDTTSSSTNISLNKIALNKIRVVYKDAVTGNDVELWLNHFDTKIDKFDLDKKDFDIPRINLDGLSGKIYQSKPLVKSEPSEKDIQDAQKPSAVSIALKSINITKINVDFRNDVSAFYTNLNLTKLGVDVQKIDLQKKTIKLKELTLQQTTADIRLGKKEEAKVVAKEAKQEVVAQKEAGWDVSVANISLDQNNIKFDNDNNPRQKYGMDYGHIKADSLTLHVDGFVYNDDKIAGTITKGSLKEQSGFVLQQLQTEFLYGSKESHLKELYLKTPGTELRREATIYYSSFDALAKDLKNLQLDLNLQNSRVQVKDILTFVPDLRKQPAFADPSKTWLLNGIVRGKLSNLTIPKLQVSGLNETSVDVSGTIKGLPDVKNIAANLTINKIATGKKDLDLFLPPNTLPKNITLPDKIALQGKFSGGMTAANADLLLTTNLGTAKVKGHGRNFTDKNKAVYDVVVETRSLDIGTILQNKEMLGKFTLTASAKGTGYDPKTANAVVKGTLKSGVIKKYEYKNLLFNAAIADQLLKADASIHDQNIDITLEGEGNFASNDPAAKFHIMVDSVKTAQLHFTTDSIIYRGEITGDFPRVNIDSLEGEASIAKSLLIMNGRRIQMDSIILVSGKTDSGQFVNLRSDIADLQLRGKYYLSEMATVFQQAIQPYFAIMHDTAMKKLRPYDFTLTGTVRNNKTLQAFEPNLKDLRDITLRSHFSEPEWRVHMEAPSIIYATDTVQNFVLKAGNIDSAALVTIGVQKVMIGKSVSMNGITINSKLEDNKINARIGIKDKVGKQKYFFDLDFQQPQKDDYVFSLRKDSLLLNYNKWSTTDSNRISYGKTGINVKDFELSNGNQKLSIKSETEEKNAPLLVDFNNFRIATLTGFVQTDSLFADGVLNGNVKVNDLTGKMNFVSDLTITDFQMRKDTVGNIAIKVDNTTENALDADVAITGRGNDVTLKGQYYLTSVNNNDFHFDLVMNKLQLNTIEGATMGAITRSSGALSGKFDVSGTVSQPAIDGDLVFDKAAFNLTMLNNYFMIPGDTVAIDKEGIHLDTFTILDSASNRFTLDGDALTSNLRNYNFDLAIRSKNFRALNTTKKDNKLYYGQIYLTTNLKVKGTESSPKVDGTITIDDKTKLTVVLPQNEPGVENRDGVVNFVDMDAPENDSLFLDKMDSLNISSLRDFDVNVNIQIKKDAELSLVIDEGNGDFLSLKGEATLNGGIDKSGKITLSGSYELDAGSYELTFNMIHRKFDIQKGSRLTWTGEPTSADVDITAVYVSRAAPIDLVQQQISDMTASQQTVYRQKLPFKVLLNMKGELMKPVITFDVQLPENDNYGVGRDVITTVNNKLFILRQDPSEINKQVFALLLLNRFVQDNPFESSAGGMTAEGFARQSVSKLITDQLNQFASDLINFVDINFDVQSEEDYSTGTEQQKTDLNVNVSKRLLNDRLVVSVGSNFQLEGPQAATQNAASMLSNISAAYKLSKDGRYMVRVYQRSDYQGVLEGYVVETGVGFIITLDYNSFKDIFRKKKQRQDGEMEKSGKKKKTDN</sequence>
<organism evidence="8 9">
    <name type="scientific">Pinibacter aurantiacus</name>
    <dbReference type="NCBI Taxonomy" id="2851599"/>
    <lineage>
        <taxon>Bacteria</taxon>
        <taxon>Pseudomonadati</taxon>
        <taxon>Bacteroidota</taxon>
        <taxon>Chitinophagia</taxon>
        <taxon>Chitinophagales</taxon>
        <taxon>Chitinophagaceae</taxon>
        <taxon>Pinibacter</taxon>
    </lineage>
</organism>
<feature type="compositionally biased region" description="Basic and acidic residues" evidence="5">
    <location>
        <begin position="1673"/>
        <end position="1689"/>
    </location>
</feature>
<evidence type="ECO:0000256" key="5">
    <source>
        <dbReference type="SAM" id="MobiDB-lite"/>
    </source>
</evidence>
<evidence type="ECO:0000256" key="1">
    <source>
        <dbReference type="ARBA" id="ARBA00004167"/>
    </source>
</evidence>
<evidence type="ECO:0000313" key="8">
    <source>
        <dbReference type="EMBL" id="MBV4359462.1"/>
    </source>
</evidence>
<evidence type="ECO:0000256" key="2">
    <source>
        <dbReference type="ARBA" id="ARBA00022692"/>
    </source>
</evidence>
<comment type="subcellular location">
    <subcellularLocation>
        <location evidence="1">Membrane</location>
        <topology evidence="1">Single-pass membrane protein</topology>
    </subcellularLocation>
</comment>
<dbReference type="GO" id="GO:0090313">
    <property type="term" value="P:regulation of protein targeting to membrane"/>
    <property type="evidence" value="ECO:0007669"/>
    <property type="project" value="TreeGrafter"/>
</dbReference>
<dbReference type="RefSeq" id="WP_217793645.1">
    <property type="nucleotide sequence ID" value="NZ_JAHSPG010000015.1"/>
</dbReference>
<proteinExistence type="predicted"/>
<evidence type="ECO:0000256" key="4">
    <source>
        <dbReference type="ARBA" id="ARBA00023136"/>
    </source>
</evidence>
<dbReference type="Proteomes" id="UP000812270">
    <property type="component" value="Unassembled WGS sequence"/>
</dbReference>
<keyword evidence="9" id="KW-1185">Reference proteome</keyword>
<dbReference type="GO" id="GO:0005886">
    <property type="term" value="C:plasma membrane"/>
    <property type="evidence" value="ECO:0007669"/>
    <property type="project" value="InterPro"/>
</dbReference>
<protein>
    <submittedName>
        <fullName evidence="8">Translocation/assembly module TamB domain-containing protein</fullName>
    </submittedName>
</protein>
<dbReference type="EMBL" id="JAHSPG010000015">
    <property type="protein sequence ID" value="MBV4359462.1"/>
    <property type="molecule type" value="Genomic_DNA"/>
</dbReference>
<dbReference type="PANTHER" id="PTHR30441">
    <property type="entry name" value="DUF748 DOMAIN-CONTAINING PROTEIN"/>
    <property type="match status" value="1"/>
</dbReference>
<name>A0A9E2W9C2_9BACT</name>
<evidence type="ECO:0000256" key="3">
    <source>
        <dbReference type="ARBA" id="ARBA00022989"/>
    </source>
</evidence>
<feature type="transmembrane region" description="Helical" evidence="6">
    <location>
        <begin position="21"/>
        <end position="41"/>
    </location>
</feature>
<evidence type="ECO:0000259" key="7">
    <source>
        <dbReference type="Pfam" id="PF04357"/>
    </source>
</evidence>
<dbReference type="InterPro" id="IPR007452">
    <property type="entry name" value="TamB_C"/>
</dbReference>
<feature type="domain" description="Translocation and assembly module TamB C-terminal" evidence="7">
    <location>
        <begin position="1196"/>
        <end position="1642"/>
    </location>
</feature>
<evidence type="ECO:0000313" key="9">
    <source>
        <dbReference type="Proteomes" id="UP000812270"/>
    </source>
</evidence>
<accession>A0A9E2W9C2</accession>
<feature type="region of interest" description="Disordered" evidence="5">
    <location>
        <begin position="1669"/>
        <end position="1689"/>
    </location>
</feature>
<reference evidence="8" key="1">
    <citation type="submission" date="2021-06" db="EMBL/GenBank/DDBJ databases">
        <authorList>
            <person name="Huq M.A."/>
        </authorList>
    </citation>
    <scope>NUCLEOTIDE SEQUENCE</scope>
    <source>
        <strain evidence="8">MAH-26</strain>
    </source>
</reference>
<keyword evidence="4 6" id="KW-0472">Membrane</keyword>
<evidence type="ECO:0000256" key="6">
    <source>
        <dbReference type="SAM" id="Phobius"/>
    </source>
</evidence>
<keyword evidence="2 6" id="KW-0812">Transmembrane</keyword>
<dbReference type="GO" id="GO:0009306">
    <property type="term" value="P:protein secretion"/>
    <property type="evidence" value="ECO:0007669"/>
    <property type="project" value="InterPro"/>
</dbReference>
<keyword evidence="3 6" id="KW-1133">Transmembrane helix</keyword>